<dbReference type="InterPro" id="IPR004211">
    <property type="entry name" value="Endonuclease_7"/>
</dbReference>
<comment type="caution">
    <text evidence="1">The sequence shown here is derived from an EMBL/GenBank/DDBJ whole genome shotgun (WGS) entry which is preliminary data.</text>
</comment>
<proteinExistence type="predicted"/>
<sequence>MSLAKRTSKTKTCIKCGETKPRSQFNKCKARPDGLGYWCRPCASAYSKRWYKSEDRRAQNAAYREAHPEQIKETMRKHAAKAIAADPLWYRRKNLQRLYGITLEDYERMLKEQGGGCAICGVAPKKLSHAVDHNHKTGKVRGILCHMCNRGLAFFRDKPERLTEAAAYLLK</sequence>
<dbReference type="EMBL" id="LAZR01022468">
    <property type="protein sequence ID" value="KKL81777.1"/>
    <property type="molecule type" value="Genomic_DNA"/>
</dbReference>
<evidence type="ECO:0000313" key="1">
    <source>
        <dbReference type="EMBL" id="KKL81777.1"/>
    </source>
</evidence>
<dbReference type="SUPFAM" id="SSF54060">
    <property type="entry name" value="His-Me finger endonucleases"/>
    <property type="match status" value="1"/>
</dbReference>
<dbReference type="InterPro" id="IPR044925">
    <property type="entry name" value="His-Me_finger_sf"/>
</dbReference>
<organism evidence="1">
    <name type="scientific">marine sediment metagenome</name>
    <dbReference type="NCBI Taxonomy" id="412755"/>
    <lineage>
        <taxon>unclassified sequences</taxon>
        <taxon>metagenomes</taxon>
        <taxon>ecological metagenomes</taxon>
    </lineage>
</organism>
<dbReference type="AlphaFoldDB" id="A0A0F9I347"/>
<dbReference type="Pfam" id="PF02945">
    <property type="entry name" value="Endonuclease_7"/>
    <property type="match status" value="1"/>
</dbReference>
<gene>
    <name evidence="1" type="ORF">LCGC14_1991340</name>
</gene>
<dbReference type="InterPro" id="IPR038563">
    <property type="entry name" value="Endonuclease_7_sf"/>
</dbReference>
<reference evidence="1" key="1">
    <citation type="journal article" date="2015" name="Nature">
        <title>Complex archaea that bridge the gap between prokaryotes and eukaryotes.</title>
        <authorList>
            <person name="Spang A."/>
            <person name="Saw J.H."/>
            <person name="Jorgensen S.L."/>
            <person name="Zaremba-Niedzwiedzka K."/>
            <person name="Martijn J."/>
            <person name="Lind A.E."/>
            <person name="van Eijk R."/>
            <person name="Schleper C."/>
            <person name="Guy L."/>
            <person name="Ettema T.J."/>
        </authorList>
    </citation>
    <scope>NUCLEOTIDE SEQUENCE</scope>
</reference>
<accession>A0A0F9I347</accession>
<dbReference type="Gene3D" id="3.40.1800.10">
    <property type="entry name" value="His-Me finger endonucleases"/>
    <property type="match status" value="1"/>
</dbReference>
<protein>
    <recommendedName>
        <fullName evidence="2">Recombination endonuclease VII</fullName>
    </recommendedName>
</protein>
<evidence type="ECO:0008006" key="2">
    <source>
        <dbReference type="Google" id="ProtNLM"/>
    </source>
</evidence>
<name>A0A0F9I347_9ZZZZ</name>